<dbReference type="EMBL" id="ADGI01000025">
    <property type="protein sequence ID" value="EGV33562.1"/>
    <property type="molecule type" value="Genomic_DNA"/>
</dbReference>
<evidence type="ECO:0000313" key="8">
    <source>
        <dbReference type="Proteomes" id="UP000005141"/>
    </source>
</evidence>
<dbReference type="PROSITE" id="PS51352">
    <property type="entry name" value="THIOREDOXIN_2"/>
    <property type="match status" value="1"/>
</dbReference>
<dbReference type="Proteomes" id="UP000005141">
    <property type="component" value="Unassembled WGS sequence"/>
</dbReference>
<keyword evidence="8" id="KW-1185">Reference proteome</keyword>
<protein>
    <recommendedName>
        <fullName evidence="6">Thioredoxin domain-containing protein</fullName>
    </recommendedName>
</protein>
<comment type="subcellular location">
    <subcellularLocation>
        <location evidence="1">Cell envelope</location>
    </subcellularLocation>
</comment>
<dbReference type="GO" id="GO:0017004">
    <property type="term" value="P:cytochrome complex assembly"/>
    <property type="evidence" value="ECO:0007669"/>
    <property type="project" value="UniProtKB-KW"/>
</dbReference>
<dbReference type="Gene3D" id="3.40.30.10">
    <property type="entry name" value="Glutaredoxin"/>
    <property type="match status" value="1"/>
</dbReference>
<dbReference type="GeneID" id="95425496"/>
<dbReference type="InterPro" id="IPR050553">
    <property type="entry name" value="Thioredoxin_ResA/DsbE_sf"/>
</dbReference>
<name>G1WAF3_9BACT</name>
<dbReference type="RefSeq" id="WP_004379804.1">
    <property type="nucleotide sequence ID" value="NZ_JH114215.1"/>
</dbReference>
<dbReference type="PATRIC" id="fig|702438.4.peg.817"/>
<dbReference type="GO" id="GO:0016491">
    <property type="term" value="F:oxidoreductase activity"/>
    <property type="evidence" value="ECO:0007669"/>
    <property type="project" value="InterPro"/>
</dbReference>
<dbReference type="eggNOG" id="COG0526">
    <property type="taxonomic scope" value="Bacteria"/>
</dbReference>
<keyword evidence="2" id="KW-0201">Cytochrome c-type biogenesis</keyword>
<keyword evidence="4" id="KW-0676">Redox-active center</keyword>
<dbReference type="InterPro" id="IPR013766">
    <property type="entry name" value="Thioredoxin_domain"/>
</dbReference>
<evidence type="ECO:0000313" key="7">
    <source>
        <dbReference type="EMBL" id="EGV33562.1"/>
    </source>
</evidence>
<feature type="chain" id="PRO_5003424808" description="Thioredoxin domain-containing protein" evidence="5">
    <location>
        <begin position="24"/>
        <end position="178"/>
    </location>
</feature>
<dbReference type="PANTHER" id="PTHR42852">
    <property type="entry name" value="THIOL:DISULFIDE INTERCHANGE PROTEIN DSBE"/>
    <property type="match status" value="1"/>
</dbReference>
<keyword evidence="5" id="KW-0732">Signal</keyword>
<dbReference type="InterPro" id="IPR013740">
    <property type="entry name" value="Redoxin"/>
</dbReference>
<feature type="domain" description="Thioredoxin" evidence="6">
    <location>
        <begin position="39"/>
        <end position="178"/>
    </location>
</feature>
<organism evidence="7 8">
    <name type="scientific">Segatella oulorum F0390</name>
    <dbReference type="NCBI Taxonomy" id="702438"/>
    <lineage>
        <taxon>Bacteria</taxon>
        <taxon>Pseudomonadati</taxon>
        <taxon>Bacteroidota</taxon>
        <taxon>Bacteroidia</taxon>
        <taxon>Bacteroidales</taxon>
        <taxon>Prevotellaceae</taxon>
        <taxon>Segatella</taxon>
    </lineage>
</organism>
<evidence type="ECO:0000256" key="4">
    <source>
        <dbReference type="ARBA" id="ARBA00023284"/>
    </source>
</evidence>
<dbReference type="PANTHER" id="PTHR42852:SF6">
    <property type="entry name" value="THIOL:DISULFIDE INTERCHANGE PROTEIN DSBE"/>
    <property type="match status" value="1"/>
</dbReference>
<evidence type="ECO:0000256" key="3">
    <source>
        <dbReference type="ARBA" id="ARBA00023157"/>
    </source>
</evidence>
<comment type="caution">
    <text evidence="7">The sequence shown here is derived from an EMBL/GenBank/DDBJ whole genome shotgun (WGS) entry which is preliminary data.</text>
</comment>
<dbReference type="SUPFAM" id="SSF52833">
    <property type="entry name" value="Thioredoxin-like"/>
    <property type="match status" value="1"/>
</dbReference>
<evidence type="ECO:0000256" key="2">
    <source>
        <dbReference type="ARBA" id="ARBA00022748"/>
    </source>
</evidence>
<feature type="signal peptide" evidence="5">
    <location>
        <begin position="1"/>
        <end position="23"/>
    </location>
</feature>
<evidence type="ECO:0000256" key="1">
    <source>
        <dbReference type="ARBA" id="ARBA00004196"/>
    </source>
</evidence>
<dbReference type="CDD" id="cd02966">
    <property type="entry name" value="TlpA_like_family"/>
    <property type="match status" value="1"/>
</dbReference>
<dbReference type="AlphaFoldDB" id="G1WAF3"/>
<gene>
    <name evidence="7" type="ORF">HMPREF9431_00798</name>
</gene>
<proteinExistence type="predicted"/>
<dbReference type="OrthoDB" id="9794348at2"/>
<evidence type="ECO:0000259" key="6">
    <source>
        <dbReference type="PROSITE" id="PS51352"/>
    </source>
</evidence>
<evidence type="ECO:0000256" key="5">
    <source>
        <dbReference type="SAM" id="SignalP"/>
    </source>
</evidence>
<accession>G1WAF3</accession>
<keyword evidence="3" id="KW-1015">Disulfide bond</keyword>
<reference evidence="7 8" key="1">
    <citation type="submission" date="2011-07" db="EMBL/GenBank/DDBJ databases">
        <title>The Genome Sequence of Prevotella oulorum F0390.</title>
        <authorList>
            <consortium name="The Broad Institute Genome Sequencing Platform"/>
            <consortium name="The Broad Institute Genome Sequencing Center for Infectious Disease"/>
            <person name="Earl A."/>
            <person name="Ward D."/>
            <person name="Feldgarden M."/>
            <person name="Gevers D."/>
            <person name="Izard J."/>
            <person name="Ganesan A."/>
            <person name="Baranova O.V."/>
            <person name="Blanton J.M."/>
            <person name="Tanner A.C."/>
            <person name="Dewhirst F.E."/>
            <person name="Young S.K."/>
            <person name="Zeng Q."/>
            <person name="Gargeya S."/>
            <person name="Fitzgerald M."/>
            <person name="Haas B."/>
            <person name="Abouelleil A."/>
            <person name="Alvarado L."/>
            <person name="Arachchi H.M."/>
            <person name="Berlin A."/>
            <person name="Brown A."/>
            <person name="Chapman S.B."/>
            <person name="Chen Z."/>
            <person name="Dunbar C."/>
            <person name="Freedman E."/>
            <person name="Gearin G."/>
            <person name="Gellesch M."/>
            <person name="Goldberg J."/>
            <person name="Griggs A."/>
            <person name="Gujja S."/>
            <person name="Heiman D."/>
            <person name="Howarth C."/>
            <person name="Larson L."/>
            <person name="Lui A."/>
            <person name="MacDonald P.J.P."/>
            <person name="Mehta T."/>
            <person name="Montmayeur A."/>
            <person name="Murphy C."/>
            <person name="Neiman D."/>
            <person name="Pearson M."/>
            <person name="Priest M."/>
            <person name="Roberts A."/>
            <person name="Saif S."/>
            <person name="Shea T."/>
            <person name="Shenoy N."/>
            <person name="Sisk P."/>
            <person name="Stolte C."/>
            <person name="Sykes S."/>
            <person name="Wortman J."/>
            <person name="Nusbaum C."/>
            <person name="Birren B."/>
        </authorList>
    </citation>
    <scope>NUCLEOTIDE SEQUENCE [LARGE SCALE GENOMIC DNA]</scope>
    <source>
        <strain evidence="7 8">F0390</strain>
    </source>
</reference>
<dbReference type="Pfam" id="PF08534">
    <property type="entry name" value="Redoxin"/>
    <property type="match status" value="1"/>
</dbReference>
<dbReference type="InterPro" id="IPR036249">
    <property type="entry name" value="Thioredoxin-like_sf"/>
</dbReference>
<sequence>MKKMLKMAALMAACLLAIPAVQAQTTEQDADLLYATGMLKPGTAAPDFTLPTLAGKNFSLSQLKGKVVVLDFWASWCPDCRRDAPNIVRLYREYKDKGVVFVGISFDVDRAAWQNAVIKYGMHYTQVSELKKMREAQISKTYSVSWIPSLYVIGRDGKVVLGTVLSEKVKQTLQQLVK</sequence>
<dbReference type="HOGENOM" id="CLU_042529_11_4_10"/>
<dbReference type="GO" id="GO:0030313">
    <property type="term" value="C:cell envelope"/>
    <property type="evidence" value="ECO:0007669"/>
    <property type="project" value="UniProtKB-SubCell"/>
</dbReference>